<dbReference type="Proteomes" id="UP000267606">
    <property type="component" value="Unassembled WGS sequence"/>
</dbReference>
<dbReference type="AlphaFoldDB" id="A0A183HX14"/>
<reference evidence="2 3" key="2">
    <citation type="submission" date="2018-11" db="EMBL/GenBank/DDBJ databases">
        <authorList>
            <consortium name="Pathogen Informatics"/>
        </authorList>
    </citation>
    <scope>NUCLEOTIDE SEQUENCE [LARGE SCALE GENOMIC DNA]</scope>
</reference>
<dbReference type="GO" id="GO:0006511">
    <property type="term" value="P:ubiquitin-dependent protein catabolic process"/>
    <property type="evidence" value="ECO:0007669"/>
    <property type="project" value="InterPro"/>
</dbReference>
<evidence type="ECO:0000313" key="2">
    <source>
        <dbReference type="EMBL" id="VDO81237.1"/>
    </source>
</evidence>
<evidence type="ECO:0000313" key="4">
    <source>
        <dbReference type="WBParaSite" id="OFLC_0001202601-mRNA-1"/>
    </source>
</evidence>
<evidence type="ECO:0000259" key="1">
    <source>
        <dbReference type="Pfam" id="PF03931"/>
    </source>
</evidence>
<proteinExistence type="predicted"/>
<dbReference type="STRING" id="387005.A0A183HX14"/>
<dbReference type="Gene3D" id="3.30.710.10">
    <property type="entry name" value="Potassium Channel Kv1.1, Chain A"/>
    <property type="match status" value="1"/>
</dbReference>
<protein>
    <submittedName>
        <fullName evidence="4">Skp1_POZ domain-containing protein</fullName>
    </submittedName>
</protein>
<feature type="domain" description="SKP1 component POZ" evidence="1">
    <location>
        <begin position="10"/>
        <end position="42"/>
    </location>
</feature>
<sequence length="53" mass="6175">MSEQKPAQQKISLISSDNETFEVDRNVIRLSTTINTMLQGKFIMSDNKRFVRQ</sequence>
<gene>
    <name evidence="2" type="ORF">OFLC_LOCUS12027</name>
</gene>
<accession>A0A183HX14</accession>
<name>A0A183HX14_9BILA</name>
<dbReference type="InterPro" id="IPR011333">
    <property type="entry name" value="SKP1/BTB/POZ_sf"/>
</dbReference>
<evidence type="ECO:0000313" key="3">
    <source>
        <dbReference type="Proteomes" id="UP000267606"/>
    </source>
</evidence>
<reference evidence="4" key="1">
    <citation type="submission" date="2016-06" db="UniProtKB">
        <authorList>
            <consortium name="WormBaseParasite"/>
        </authorList>
    </citation>
    <scope>IDENTIFICATION</scope>
</reference>
<dbReference type="SUPFAM" id="SSF54695">
    <property type="entry name" value="POZ domain"/>
    <property type="match status" value="1"/>
</dbReference>
<organism evidence="4">
    <name type="scientific">Onchocerca flexuosa</name>
    <dbReference type="NCBI Taxonomy" id="387005"/>
    <lineage>
        <taxon>Eukaryota</taxon>
        <taxon>Metazoa</taxon>
        <taxon>Ecdysozoa</taxon>
        <taxon>Nematoda</taxon>
        <taxon>Chromadorea</taxon>
        <taxon>Rhabditida</taxon>
        <taxon>Spirurina</taxon>
        <taxon>Spiruromorpha</taxon>
        <taxon>Filarioidea</taxon>
        <taxon>Onchocercidae</taxon>
        <taxon>Onchocerca</taxon>
    </lineage>
</organism>
<dbReference type="InterPro" id="IPR016073">
    <property type="entry name" value="Skp1_comp_POZ"/>
</dbReference>
<dbReference type="Pfam" id="PF03931">
    <property type="entry name" value="Skp1_POZ"/>
    <property type="match status" value="1"/>
</dbReference>
<keyword evidence="3" id="KW-1185">Reference proteome</keyword>
<dbReference type="WBParaSite" id="OFLC_0001202601-mRNA-1">
    <property type="protein sequence ID" value="OFLC_0001202601-mRNA-1"/>
    <property type="gene ID" value="OFLC_0001202601"/>
</dbReference>
<dbReference type="EMBL" id="UZAJ01018127">
    <property type="protein sequence ID" value="VDO81237.1"/>
    <property type="molecule type" value="Genomic_DNA"/>
</dbReference>